<feature type="compositionally biased region" description="Low complexity" evidence="1">
    <location>
        <begin position="205"/>
        <end position="216"/>
    </location>
</feature>
<evidence type="ECO:0000256" key="1">
    <source>
        <dbReference type="SAM" id="MobiDB-lite"/>
    </source>
</evidence>
<comment type="caution">
    <text evidence="2">The sequence shown here is derived from an EMBL/GenBank/DDBJ whole genome shotgun (WGS) entry which is preliminary data.</text>
</comment>
<feature type="compositionally biased region" description="Low complexity" evidence="1">
    <location>
        <begin position="122"/>
        <end position="141"/>
    </location>
</feature>
<feature type="region of interest" description="Disordered" evidence="1">
    <location>
        <begin position="122"/>
        <end position="256"/>
    </location>
</feature>
<sequence>MGTTTAPDAGPGPGGTPAQAPEAAPDDGLDPLLRGFAELAHELLLLPSASRTAFLEELYGFMGGLNRRAVEAVAPSGRPAATGTTVTEAEAKAEREAERLLAALAWQLWRVVGTAARAGTAVGTGTGSAPALAAAPVPAGVRPGGVRPGGEGATADRAPGGGPADDGSGGGRQSAAAAAGVSAGPAATDGADTTDSVYTDPPAEPTGSTGSTDPTGPADPTDEEPAEQAGPAPSSEEPSSEEPSSEEPPSEEAPLEEAPLAAFTARLAAVAAAHPDLRNDTELRNDTDSTDPAGLWLRLHLAVLKIPAERVAARRAELAEAALLLDEVVEGGPDVLVPALPGVFEEAFVVPLDVPESGEPAEADRVELRAVLDDAEVPEQEEERVLPWAVRIAQARRLLAVDRTLGGYAENNVPWSRAQAERLPQAWTAKLSSLSKVRGATTVARSAQKLDATLGRLCHEDPAHRGSWWWEWRSRVSALLEAPAAALGRRAASPEEIADWSMEYWTRWCTGNAVHRGDQARTVLWVLTTPLAPPTDASERGRLLLGHAPTGR</sequence>
<dbReference type="RefSeq" id="WP_313762069.1">
    <property type="nucleotide sequence ID" value="NZ_BAAAVH010000084.1"/>
</dbReference>
<dbReference type="Proteomes" id="UP001596067">
    <property type="component" value="Unassembled WGS sequence"/>
</dbReference>
<feature type="region of interest" description="Disordered" evidence="1">
    <location>
        <begin position="1"/>
        <end position="29"/>
    </location>
</feature>
<feature type="compositionally biased region" description="Gly residues" evidence="1">
    <location>
        <begin position="159"/>
        <end position="172"/>
    </location>
</feature>
<name>A0ABW1ET14_9ACTN</name>
<dbReference type="EMBL" id="JBHSOD010000008">
    <property type="protein sequence ID" value="MFC5885165.1"/>
    <property type="molecule type" value="Genomic_DNA"/>
</dbReference>
<protein>
    <submittedName>
        <fullName evidence="2">Uncharacterized protein</fullName>
    </submittedName>
</protein>
<reference evidence="3" key="1">
    <citation type="journal article" date="2019" name="Int. J. Syst. Evol. Microbiol.">
        <title>The Global Catalogue of Microorganisms (GCM) 10K type strain sequencing project: providing services to taxonomists for standard genome sequencing and annotation.</title>
        <authorList>
            <consortium name="The Broad Institute Genomics Platform"/>
            <consortium name="The Broad Institute Genome Sequencing Center for Infectious Disease"/>
            <person name="Wu L."/>
            <person name="Ma J."/>
        </authorList>
    </citation>
    <scope>NUCLEOTIDE SEQUENCE [LARGE SCALE GENOMIC DNA]</scope>
    <source>
        <strain evidence="3">CGMCC 4.1469</strain>
    </source>
</reference>
<keyword evidence="3" id="KW-1185">Reference proteome</keyword>
<feature type="compositionally biased region" description="Acidic residues" evidence="1">
    <location>
        <begin position="238"/>
        <end position="255"/>
    </location>
</feature>
<accession>A0ABW1ET14</accession>
<proteinExistence type="predicted"/>
<gene>
    <name evidence="2" type="ORF">ACFP0N_09300</name>
</gene>
<evidence type="ECO:0000313" key="3">
    <source>
        <dbReference type="Proteomes" id="UP001596067"/>
    </source>
</evidence>
<organism evidence="2 3">
    <name type="scientific">Kitasatospora aburaviensis</name>
    <dbReference type="NCBI Taxonomy" id="67265"/>
    <lineage>
        <taxon>Bacteria</taxon>
        <taxon>Bacillati</taxon>
        <taxon>Actinomycetota</taxon>
        <taxon>Actinomycetes</taxon>
        <taxon>Kitasatosporales</taxon>
        <taxon>Streptomycetaceae</taxon>
        <taxon>Kitasatospora</taxon>
    </lineage>
</organism>
<evidence type="ECO:0000313" key="2">
    <source>
        <dbReference type="EMBL" id="MFC5885165.1"/>
    </source>
</evidence>
<feature type="compositionally biased region" description="Low complexity" evidence="1">
    <location>
        <begin position="173"/>
        <end position="195"/>
    </location>
</feature>
<feature type="compositionally biased region" description="Gly residues" evidence="1">
    <location>
        <begin position="142"/>
        <end position="152"/>
    </location>
</feature>
<feature type="compositionally biased region" description="Low complexity" evidence="1">
    <location>
        <begin position="227"/>
        <end position="237"/>
    </location>
</feature>